<feature type="compositionally biased region" description="Pro residues" evidence="1">
    <location>
        <begin position="298"/>
        <end position="309"/>
    </location>
</feature>
<name>A0A0B5J1K3_9VIRU</name>
<proteinExistence type="predicted"/>
<dbReference type="Proteomes" id="UP000202511">
    <property type="component" value="Segment"/>
</dbReference>
<evidence type="ECO:0000313" key="2">
    <source>
        <dbReference type="EMBL" id="AJF97389.1"/>
    </source>
</evidence>
<organism evidence="2 3">
    <name type="scientific">Pandoravirus inopinatum</name>
    <dbReference type="NCBI Taxonomy" id="1605721"/>
    <lineage>
        <taxon>Viruses</taxon>
        <taxon>Pandoravirus</taxon>
    </lineage>
</organism>
<dbReference type="GeneID" id="23462306"/>
<evidence type="ECO:0000313" key="3">
    <source>
        <dbReference type="Proteomes" id="UP000202511"/>
    </source>
</evidence>
<reference evidence="2 3" key="1">
    <citation type="journal article" date="2015" name="Parasitol. Res.">
        <title>Viruses in close associations with free-living amoebae.</title>
        <authorList>
            <person name="Scheid P."/>
        </authorList>
    </citation>
    <scope>NUCLEOTIDE SEQUENCE [LARGE SCALE GENOMIC DNA]</scope>
    <source>
        <strain evidence="2">KlaHel</strain>
    </source>
</reference>
<sequence>MEPTTEADLPDEMLCAIMRHIPTKWVWLVALVSSRWCRCAVTVTQEAAQGRPRVHRATIDELATSWPGKEYMDEAARKGHTSLVLWLRTCLGIHWRTHTVRCAALAGRQHTIDHMLASQWFLPVDEPCLVAALIGGQGLALARSIHRAGQPWTPMARAAAVALGDPSIVAQLNDQRRRRNGDDLAVTLAVACGRPDLLHAMRATTAEIAHAHRVIARQKEWSDTPFDHQALLDYATIRGLCGRDLAMMILIRFDIGWTLMPRLDDCGASLCKPVVDHHQTAATAHSHTRRERDLQPPRGAPEPLLPPPDQVAQRATARRIRQKARDDEWRSHRRAMLRGTCHHNQSPTPKRHY</sequence>
<dbReference type="InterPro" id="IPR036047">
    <property type="entry name" value="F-box-like_dom_sf"/>
</dbReference>
<dbReference type="KEGG" id="vg:23462306"/>
<accession>A0A0B5J1K3</accession>
<feature type="compositionally biased region" description="Polar residues" evidence="1">
    <location>
        <begin position="342"/>
        <end position="353"/>
    </location>
</feature>
<dbReference type="SUPFAM" id="SSF81383">
    <property type="entry name" value="F-box domain"/>
    <property type="match status" value="1"/>
</dbReference>
<dbReference type="RefSeq" id="YP_009119624.1">
    <property type="nucleotide sequence ID" value="NC_026440.1"/>
</dbReference>
<dbReference type="EMBL" id="KP136319">
    <property type="protein sequence ID" value="AJF97389.1"/>
    <property type="molecule type" value="Genomic_DNA"/>
</dbReference>
<protein>
    <submittedName>
        <fullName evidence="2">F-box domain protein</fullName>
    </submittedName>
</protein>
<evidence type="ECO:0000256" key="1">
    <source>
        <dbReference type="SAM" id="MobiDB-lite"/>
    </source>
</evidence>
<feature type="region of interest" description="Disordered" evidence="1">
    <location>
        <begin position="281"/>
        <end position="353"/>
    </location>
</feature>